<dbReference type="PROSITE" id="PS51257">
    <property type="entry name" value="PROKAR_LIPOPROTEIN"/>
    <property type="match status" value="1"/>
</dbReference>
<dbReference type="Proteomes" id="UP000197007">
    <property type="component" value="Chromosome"/>
</dbReference>
<evidence type="ECO:0000313" key="1">
    <source>
        <dbReference type="EMBL" id="ASF41973.1"/>
    </source>
</evidence>
<evidence type="ECO:0008006" key="3">
    <source>
        <dbReference type="Google" id="ProtNLM"/>
    </source>
</evidence>
<dbReference type="KEGG" id="capn:CBG49_02075"/>
<dbReference type="RefSeq" id="WP_088593170.1">
    <property type="nucleotide sequence ID" value="NZ_CP022022.1"/>
</dbReference>
<dbReference type="EMBL" id="CP022022">
    <property type="protein sequence ID" value="ASF41973.1"/>
    <property type="molecule type" value="Genomic_DNA"/>
</dbReference>
<dbReference type="AlphaFoldDB" id="A0A1Z4BL33"/>
<gene>
    <name evidence="1" type="ORF">CBG49_02075</name>
</gene>
<organism evidence="1 2">
    <name type="scientific">Capnocytophaga endodontalis</name>
    <dbReference type="NCBI Taxonomy" id="2708117"/>
    <lineage>
        <taxon>Bacteria</taxon>
        <taxon>Pseudomonadati</taxon>
        <taxon>Bacteroidota</taxon>
        <taxon>Flavobacteriia</taxon>
        <taxon>Flavobacteriales</taxon>
        <taxon>Flavobacteriaceae</taxon>
        <taxon>Capnocytophaga</taxon>
    </lineage>
</organism>
<name>A0A1Z4BL33_9FLAO</name>
<protein>
    <recommendedName>
        <fullName evidence="3">Lipoprotein</fullName>
    </recommendedName>
</protein>
<evidence type="ECO:0000313" key="2">
    <source>
        <dbReference type="Proteomes" id="UP000197007"/>
    </source>
</evidence>
<reference evidence="2" key="1">
    <citation type="submission" date="2017-06" db="EMBL/GenBank/DDBJ databases">
        <title>Complete genome sequence of Capnocytophaga sp. KCOM 1579 (=ChDC OS43) isolated from a human refractory periapical abscess lesion.</title>
        <authorList>
            <person name="Kook J.-K."/>
            <person name="Park S.-N."/>
            <person name="Lim Y.K."/>
            <person name="Roh H."/>
        </authorList>
    </citation>
    <scope>NUCLEOTIDE SEQUENCE [LARGE SCALE GENOMIC DNA]</scope>
    <source>
        <strain evidence="2">ChDC OS43</strain>
    </source>
</reference>
<proteinExistence type="predicted"/>
<accession>A0A1Z4BL33</accession>
<sequence length="176" mass="21280">MKRIVFFLLLLIFIACSKNVNIKKVGNSFFENDVYIDSQGCQYIKITEDYKQVKDNLFEDKQGNLYIQGTNNMIFYYSRPIYISELYAMNSDKLKIKDIVDRDTYEKLADTGFSKDKQFLYLLKEWSDRWELHIISKDPNKYKLIWKNCRYYLYSDGKYYLNQDVFTEEELNMPQK</sequence>
<keyword evidence="2" id="KW-1185">Reference proteome</keyword>